<gene>
    <name evidence="2" type="ORF">B2J93_5442</name>
</gene>
<comment type="caution">
    <text evidence="2">The sequence shown here is derived from an EMBL/GenBank/DDBJ whole genome shotgun (WGS) entry which is preliminary data.</text>
</comment>
<protein>
    <submittedName>
        <fullName evidence="2">Uncharacterized protein</fullName>
    </submittedName>
</protein>
<proteinExistence type="predicted"/>
<keyword evidence="3" id="KW-1185">Reference proteome</keyword>
<name>A0A218Z091_9HELO</name>
<dbReference type="EMBL" id="MZNU01000281">
    <property type="protein sequence ID" value="OWP01162.1"/>
    <property type="molecule type" value="Genomic_DNA"/>
</dbReference>
<sequence>MRSSVCEYQGRAATARSDGAGASPLRTGRGIAGQVAGSNGDYASLPMGRLPASSLGVSVSGASSAPEGHRPPPPESGPHLVHARRLVMATQRSVIVAAARGRVDSCQAGKGPCALLSWAGYVGSAVELVGATKRVAWSVRAA</sequence>
<organism evidence="2 3">
    <name type="scientific">Diplocarpon coronariae</name>
    <dbReference type="NCBI Taxonomy" id="2795749"/>
    <lineage>
        <taxon>Eukaryota</taxon>
        <taxon>Fungi</taxon>
        <taxon>Dikarya</taxon>
        <taxon>Ascomycota</taxon>
        <taxon>Pezizomycotina</taxon>
        <taxon>Leotiomycetes</taxon>
        <taxon>Helotiales</taxon>
        <taxon>Drepanopezizaceae</taxon>
        <taxon>Diplocarpon</taxon>
    </lineage>
</organism>
<dbReference type="AlphaFoldDB" id="A0A218Z091"/>
<feature type="compositionally biased region" description="Low complexity" evidence="1">
    <location>
        <begin position="54"/>
        <end position="66"/>
    </location>
</feature>
<dbReference type="InParanoid" id="A0A218Z091"/>
<evidence type="ECO:0000313" key="3">
    <source>
        <dbReference type="Proteomes" id="UP000242519"/>
    </source>
</evidence>
<evidence type="ECO:0000313" key="2">
    <source>
        <dbReference type="EMBL" id="OWP01162.1"/>
    </source>
</evidence>
<dbReference type="Proteomes" id="UP000242519">
    <property type="component" value="Unassembled WGS sequence"/>
</dbReference>
<feature type="region of interest" description="Disordered" evidence="1">
    <location>
        <begin position="54"/>
        <end position="79"/>
    </location>
</feature>
<reference evidence="2 3" key="1">
    <citation type="submission" date="2017-04" db="EMBL/GenBank/DDBJ databases">
        <title>Draft genome sequence of Marssonina coronaria NL1: causal agent of apple blotch.</title>
        <authorList>
            <person name="Cheng Q."/>
        </authorList>
    </citation>
    <scope>NUCLEOTIDE SEQUENCE [LARGE SCALE GENOMIC DNA]</scope>
    <source>
        <strain evidence="2 3">NL1</strain>
    </source>
</reference>
<evidence type="ECO:0000256" key="1">
    <source>
        <dbReference type="SAM" id="MobiDB-lite"/>
    </source>
</evidence>
<feature type="region of interest" description="Disordered" evidence="1">
    <location>
        <begin position="1"/>
        <end position="33"/>
    </location>
</feature>
<accession>A0A218Z091</accession>